<dbReference type="InterPro" id="IPR000504">
    <property type="entry name" value="RRM_dom"/>
</dbReference>
<dbReference type="GO" id="GO:0097157">
    <property type="term" value="F:pre-mRNA intronic binding"/>
    <property type="evidence" value="ECO:0007669"/>
    <property type="project" value="TreeGrafter"/>
</dbReference>
<dbReference type="SUPFAM" id="SSF54928">
    <property type="entry name" value="RNA-binding domain, RBD"/>
    <property type="match status" value="2"/>
</dbReference>
<evidence type="ECO:0000259" key="4">
    <source>
        <dbReference type="PROSITE" id="PS50102"/>
    </source>
</evidence>
<feature type="domain" description="RRM" evidence="4">
    <location>
        <begin position="347"/>
        <end position="430"/>
    </location>
</feature>
<keyword evidence="6" id="KW-1185">Reference proteome</keyword>
<dbReference type="EMBL" id="OA883287">
    <property type="protein sequence ID" value="CAD7278502.1"/>
    <property type="molecule type" value="Genomic_DNA"/>
</dbReference>
<sequence>MAECRVQSALMIRNFPNIFTAEDAVNLLKYFGAVSVKTWTRRGQLEALADFRSEAETIVSLLRLHQQFIGGRRLRAVFASPSDTVQSENSGNEVAKDVVQGEIPCIQMCELDVDANECVPQLSKVMLLRIANAIAKHERFYRAVLALMRKLGFPNPSEIGHDLFDDVDLEPLQQTLPQTEGDEMDVSSGSDEESELEDEPGEAYTPHVIPSALPKRSSKSTTSSRRKRVKNLLKAELRQTETAVEMPNPGKRKSVPAETLFDSVKRAKTEIFVTTNLRLPDAGSDINSHANEDQDAEGFGSFGNSGKDESGSDEFFTRKYILKNRIAEKDFSQLAPFKNYVPGDPVSRLYIKNLPKNCTEEDVRKVFGAYVDWSNAEEAARFDLKVLKEGRMKGQAFVSMPSVETAETARRETNGFSLKGKSIVVCFARSGKPVQ</sequence>
<dbReference type="GO" id="GO:0005689">
    <property type="term" value="C:U12-type spliceosomal complex"/>
    <property type="evidence" value="ECO:0007669"/>
    <property type="project" value="TreeGrafter"/>
</dbReference>
<dbReference type="Pfam" id="PF00076">
    <property type="entry name" value="RRM_1"/>
    <property type="match status" value="1"/>
</dbReference>
<accession>A0A7R9GDL2</accession>
<feature type="compositionally biased region" description="Acidic residues" evidence="3">
    <location>
        <begin position="180"/>
        <end position="201"/>
    </location>
</feature>
<evidence type="ECO:0000313" key="5">
    <source>
        <dbReference type="EMBL" id="CAD7278502.1"/>
    </source>
</evidence>
<keyword evidence="1 2" id="KW-0694">RNA-binding</keyword>
<dbReference type="PANTHER" id="PTHR16105">
    <property type="entry name" value="RNA-BINDING REGION-CONTAINING PROTEIN 3"/>
    <property type="match status" value="1"/>
</dbReference>
<evidence type="ECO:0000256" key="1">
    <source>
        <dbReference type="ARBA" id="ARBA00022884"/>
    </source>
</evidence>
<dbReference type="InterPro" id="IPR045164">
    <property type="entry name" value="RBM41/RNPC3"/>
</dbReference>
<dbReference type="PROSITE" id="PS50102">
    <property type="entry name" value="RRM"/>
    <property type="match status" value="1"/>
</dbReference>
<dbReference type="PANTHER" id="PTHR16105:SF0">
    <property type="entry name" value="RNA-BINDING REGION-CONTAINING PROTEIN 3"/>
    <property type="match status" value="1"/>
</dbReference>
<evidence type="ECO:0000256" key="2">
    <source>
        <dbReference type="PROSITE-ProRule" id="PRU00176"/>
    </source>
</evidence>
<dbReference type="SMART" id="SM00360">
    <property type="entry name" value="RRM"/>
    <property type="match status" value="2"/>
</dbReference>
<dbReference type="InterPro" id="IPR035979">
    <property type="entry name" value="RBD_domain_sf"/>
</dbReference>
<evidence type="ECO:0000256" key="3">
    <source>
        <dbReference type="SAM" id="MobiDB-lite"/>
    </source>
</evidence>
<feature type="region of interest" description="Disordered" evidence="3">
    <location>
        <begin position="175"/>
        <end position="229"/>
    </location>
</feature>
<organism evidence="5">
    <name type="scientific">Notodromas monacha</name>
    <dbReference type="NCBI Taxonomy" id="399045"/>
    <lineage>
        <taxon>Eukaryota</taxon>
        <taxon>Metazoa</taxon>
        <taxon>Ecdysozoa</taxon>
        <taxon>Arthropoda</taxon>
        <taxon>Crustacea</taxon>
        <taxon>Oligostraca</taxon>
        <taxon>Ostracoda</taxon>
        <taxon>Podocopa</taxon>
        <taxon>Podocopida</taxon>
        <taxon>Cypridocopina</taxon>
        <taxon>Cypridoidea</taxon>
        <taxon>Cyprididae</taxon>
        <taxon>Notodromas</taxon>
    </lineage>
</organism>
<gene>
    <name evidence="5" type="ORF">NMOB1V02_LOCUS6202</name>
</gene>
<reference evidence="5" key="1">
    <citation type="submission" date="2020-11" db="EMBL/GenBank/DDBJ databases">
        <authorList>
            <person name="Tran Van P."/>
        </authorList>
    </citation>
    <scope>NUCLEOTIDE SEQUENCE</scope>
</reference>
<dbReference type="CDD" id="cd12239">
    <property type="entry name" value="RRM2_RBM40_like"/>
    <property type="match status" value="1"/>
</dbReference>
<dbReference type="GO" id="GO:0000398">
    <property type="term" value="P:mRNA splicing, via spliceosome"/>
    <property type="evidence" value="ECO:0007669"/>
    <property type="project" value="TreeGrafter"/>
</dbReference>
<name>A0A7R9GDL2_9CRUS</name>
<protein>
    <recommendedName>
        <fullName evidence="4">RRM domain-containing protein</fullName>
    </recommendedName>
</protein>
<dbReference type="EMBL" id="CAJPEX010001250">
    <property type="protein sequence ID" value="CAG0918654.1"/>
    <property type="molecule type" value="Genomic_DNA"/>
</dbReference>
<dbReference type="AlphaFoldDB" id="A0A7R9GDL2"/>
<dbReference type="GO" id="GO:0030626">
    <property type="term" value="F:U12 snRNA binding"/>
    <property type="evidence" value="ECO:0007669"/>
    <property type="project" value="TreeGrafter"/>
</dbReference>
<dbReference type="InterPro" id="IPR012677">
    <property type="entry name" value="Nucleotide-bd_a/b_plait_sf"/>
</dbReference>
<dbReference type="Proteomes" id="UP000678499">
    <property type="component" value="Unassembled WGS sequence"/>
</dbReference>
<proteinExistence type="predicted"/>
<evidence type="ECO:0000313" key="6">
    <source>
        <dbReference type="Proteomes" id="UP000678499"/>
    </source>
</evidence>
<dbReference type="OrthoDB" id="448399at2759"/>
<dbReference type="Gene3D" id="3.30.70.330">
    <property type="match status" value="1"/>
</dbReference>